<protein>
    <recommendedName>
        <fullName evidence="4">SH3 domain-containing protein</fullName>
    </recommendedName>
</protein>
<feature type="region of interest" description="Disordered" evidence="1">
    <location>
        <begin position="180"/>
        <end position="206"/>
    </location>
</feature>
<feature type="compositionally biased region" description="Low complexity" evidence="1">
    <location>
        <begin position="190"/>
        <end position="206"/>
    </location>
</feature>
<sequence>MDNGFHAGAGALTVKAHGTMAGTIAAKTRRQGSIRAARWAAAGFALLFLSGCAQFRKQQEEKYVYVTSKEATLSDRFAAVSNHVGTVANGDKLTVVERGRHALKVKTAQGVIGWIKEMDVADQETADKFDQLKKDHAKDPVVATATALNDVYLHDSPGRKTDHFYRLSEGDSMSLLERASVEKPQPPGTPVAAAAAPAAGADPAAAPAGPPMEDWWLVRDTKGNTGWIYSRLIDVSAPDTVSRYAEGQRIVGAYLLTKVDDPDSGMIDNGQPVTQIPEYVTVLGPYKAGLPYDFDQIRVFTWNLKKHRYETAFREKNVEGYLPVIIDQRKNPYLKDAIGAVSLPSFTYKVLAADSPAPVRCEDGVMKPGRLITKTYRLEGNICRRVIAPNVPPQDVAHPVAEVKKDKKDAKKRKR</sequence>
<reference evidence="2 3" key="1">
    <citation type="submission" date="2016-10" db="EMBL/GenBank/DDBJ databases">
        <authorList>
            <person name="de Groot N.N."/>
        </authorList>
    </citation>
    <scope>NUCLEOTIDE SEQUENCE [LARGE SCALE GENOMIC DNA]</scope>
    <source>
        <strain evidence="2 3">DSM 22489</strain>
    </source>
</reference>
<dbReference type="RefSeq" id="WP_235011566.1">
    <property type="nucleotide sequence ID" value="NZ_FNVA01000004.1"/>
</dbReference>
<accession>A0A1H5ZCV3</accession>
<proteinExistence type="predicted"/>
<evidence type="ECO:0000313" key="2">
    <source>
        <dbReference type="EMBL" id="SEG34228.1"/>
    </source>
</evidence>
<evidence type="ECO:0000313" key="3">
    <source>
        <dbReference type="Proteomes" id="UP000236728"/>
    </source>
</evidence>
<gene>
    <name evidence="2" type="ORF">SAMN05421819_2588</name>
</gene>
<name>A0A1H5ZCV3_9BACT</name>
<organism evidence="2 3">
    <name type="scientific">Bryocella elongata</name>
    <dbReference type="NCBI Taxonomy" id="863522"/>
    <lineage>
        <taxon>Bacteria</taxon>
        <taxon>Pseudomonadati</taxon>
        <taxon>Acidobacteriota</taxon>
        <taxon>Terriglobia</taxon>
        <taxon>Terriglobales</taxon>
        <taxon>Acidobacteriaceae</taxon>
        <taxon>Bryocella</taxon>
    </lineage>
</organism>
<evidence type="ECO:0008006" key="4">
    <source>
        <dbReference type="Google" id="ProtNLM"/>
    </source>
</evidence>
<keyword evidence="3" id="KW-1185">Reference proteome</keyword>
<dbReference type="AlphaFoldDB" id="A0A1H5ZCV3"/>
<evidence type="ECO:0000256" key="1">
    <source>
        <dbReference type="SAM" id="MobiDB-lite"/>
    </source>
</evidence>
<dbReference type="EMBL" id="FNVA01000004">
    <property type="protein sequence ID" value="SEG34228.1"/>
    <property type="molecule type" value="Genomic_DNA"/>
</dbReference>
<dbReference type="Proteomes" id="UP000236728">
    <property type="component" value="Unassembled WGS sequence"/>
</dbReference>